<evidence type="ECO:0000313" key="3">
    <source>
        <dbReference type="EMBL" id="KAJ8070702.1"/>
    </source>
</evidence>
<feature type="coiled-coil region" evidence="1">
    <location>
        <begin position="211"/>
        <end position="259"/>
    </location>
</feature>
<evidence type="ECO:0000313" key="4">
    <source>
        <dbReference type="Proteomes" id="UP001152300"/>
    </source>
</evidence>
<comment type="caution">
    <text evidence="3">The sequence shown here is derived from an EMBL/GenBank/DDBJ whole genome shotgun (WGS) entry which is preliminary data.</text>
</comment>
<feature type="region of interest" description="Disordered" evidence="2">
    <location>
        <begin position="1"/>
        <end position="26"/>
    </location>
</feature>
<feature type="region of interest" description="Disordered" evidence="2">
    <location>
        <begin position="51"/>
        <end position="70"/>
    </location>
</feature>
<evidence type="ECO:0000256" key="1">
    <source>
        <dbReference type="SAM" id="Coils"/>
    </source>
</evidence>
<gene>
    <name evidence="3" type="ORF">OCU04_001073</name>
</gene>
<dbReference type="AlphaFoldDB" id="A0A9X0AXF9"/>
<organism evidence="3 4">
    <name type="scientific">Sclerotinia nivalis</name>
    <dbReference type="NCBI Taxonomy" id="352851"/>
    <lineage>
        <taxon>Eukaryota</taxon>
        <taxon>Fungi</taxon>
        <taxon>Dikarya</taxon>
        <taxon>Ascomycota</taxon>
        <taxon>Pezizomycotina</taxon>
        <taxon>Leotiomycetes</taxon>
        <taxon>Helotiales</taxon>
        <taxon>Sclerotiniaceae</taxon>
        <taxon>Sclerotinia</taxon>
    </lineage>
</organism>
<keyword evidence="1" id="KW-0175">Coiled coil</keyword>
<feature type="compositionally biased region" description="Pro residues" evidence="2">
    <location>
        <begin position="1"/>
        <end position="20"/>
    </location>
</feature>
<dbReference type="EMBL" id="JAPEIS010000001">
    <property type="protein sequence ID" value="KAJ8070702.1"/>
    <property type="molecule type" value="Genomic_DNA"/>
</dbReference>
<sequence>MTSPTNPPSPPPPSPSPSPNPSLSSPLKIFSIQIDEILKMNDIFLDSIRHRNTSPETPAESSSSAPPVPRNDTFINRPFFSYPTLDSYYALNQWRTIIKDFYQTFGQIIRDEAEAKQKASVISMYEKVAELQIEFKIVPEPNRQTEYSTKASLISLWEDIAKLRTAVEFSPGLDREKESSVKARKKIDEMIQDMEKMIVEITRLDKMGKKFEKIVKKIKEMGKKMDKMEKKVEETKENLKEMDEEIEEAIKEANKAFFNYRDSQWTDKTA</sequence>
<evidence type="ECO:0000256" key="2">
    <source>
        <dbReference type="SAM" id="MobiDB-lite"/>
    </source>
</evidence>
<feature type="compositionally biased region" description="Low complexity" evidence="2">
    <location>
        <begin position="54"/>
        <end position="65"/>
    </location>
</feature>
<reference evidence="3" key="1">
    <citation type="submission" date="2022-11" db="EMBL/GenBank/DDBJ databases">
        <title>Genome Resource of Sclerotinia nivalis Strain SnTB1, a Plant Pathogen Isolated from American Ginseng.</title>
        <authorList>
            <person name="Fan S."/>
        </authorList>
    </citation>
    <scope>NUCLEOTIDE SEQUENCE</scope>
    <source>
        <strain evidence="3">SnTB1</strain>
    </source>
</reference>
<name>A0A9X0AXF9_9HELO</name>
<accession>A0A9X0AXF9</accession>
<keyword evidence="4" id="KW-1185">Reference proteome</keyword>
<dbReference type="Proteomes" id="UP001152300">
    <property type="component" value="Unassembled WGS sequence"/>
</dbReference>
<proteinExistence type="predicted"/>
<protein>
    <submittedName>
        <fullName evidence="3">Uncharacterized protein</fullName>
    </submittedName>
</protein>
<dbReference type="Gene3D" id="3.90.20.10">
    <property type="match status" value="1"/>
</dbReference>